<name>A0A2P4R9F5_9LACO</name>
<gene>
    <name evidence="2" type="ORF">C2R26_00965</name>
</gene>
<accession>A0A2P4R9F5</accession>
<dbReference type="AlphaFoldDB" id="A0A2P4R9F5"/>
<reference evidence="2" key="1">
    <citation type="submission" date="2018-01" db="EMBL/GenBank/DDBJ databases">
        <title>Genome sequnecing of Lactobacillus formosensis KACC 18721.</title>
        <authorList>
            <person name="Kim S.-J."/>
            <person name="Heo J."/>
        </authorList>
    </citation>
    <scope>NUCLEOTIDE SEQUENCE</scope>
    <source>
        <strain evidence="2">KACC 18721</strain>
    </source>
</reference>
<sequence length="287" mass="34216">MYAALNKKGTLVYVKDALENQIYYCCRCKDKVKLIATAARKYFRHLNQKDNEVNERPVHKLGKSLLFSSLQKLPLKKLELEVYLPKIKQRPDILVDRQIALEYQCAKINIKVLAERIAGYRSIGMTSYWILGDDYLAASIRHEHLKFIDFNEKWGFYILMLDAKRGHLSLFHHIKFLGPFNKIYFELKVFSKEEFNQIFDFQPQYYQIEAQAMNLYLIEKLRRKNDSRSQKLKMTFYQQHQLTVEDYLSKRSFPPIKPIYEYPAWQMVCGQTKKTLSQPLLNYVKEK</sequence>
<dbReference type="Pfam" id="PF06054">
    <property type="entry name" value="CoiA_nuc"/>
    <property type="match status" value="1"/>
</dbReference>
<feature type="domain" description="Competence protein CoiA nuclease-like" evidence="1">
    <location>
        <begin position="57"/>
        <end position="193"/>
    </location>
</feature>
<comment type="caution">
    <text evidence="2">The sequence shown here is derived from an EMBL/GenBank/DDBJ whole genome shotgun (WGS) entry which is preliminary data.</text>
</comment>
<evidence type="ECO:0000259" key="1">
    <source>
        <dbReference type="Pfam" id="PF06054"/>
    </source>
</evidence>
<evidence type="ECO:0000313" key="2">
    <source>
        <dbReference type="EMBL" id="POH37816.1"/>
    </source>
</evidence>
<organism evidence="2">
    <name type="scientific">Companilactobacillus formosensis</name>
    <dbReference type="NCBI Taxonomy" id="1617889"/>
    <lineage>
        <taxon>Bacteria</taxon>
        <taxon>Bacillati</taxon>
        <taxon>Bacillota</taxon>
        <taxon>Bacilli</taxon>
        <taxon>Lactobacillales</taxon>
        <taxon>Lactobacillaceae</taxon>
        <taxon>Companilactobacillus</taxon>
    </lineage>
</organism>
<dbReference type="EMBL" id="PPWZ01000008">
    <property type="protein sequence ID" value="POH37816.1"/>
    <property type="molecule type" value="Genomic_DNA"/>
</dbReference>
<protein>
    <recommendedName>
        <fullName evidence="1">Competence protein CoiA nuclease-like domain-containing protein</fullName>
    </recommendedName>
</protein>
<proteinExistence type="predicted"/>
<dbReference type="InterPro" id="IPR010330">
    <property type="entry name" value="CoiA_nuc"/>
</dbReference>